<dbReference type="AlphaFoldDB" id="A0A8R1EAG0"/>
<sequence length="78" mass="8873">MDPIHVPSVSDPFWHYLPPPVTDTQRSSVTNTVYIRSCFFVNFSIVNVAFSDFPTLLPKKRPAVAKEKDQGRSTMKCE</sequence>
<reference evidence="2" key="1">
    <citation type="submission" date="2010-08" db="EMBL/GenBank/DDBJ databases">
        <authorList>
            <consortium name="Caenorhabditis japonica Sequencing Consortium"/>
            <person name="Wilson R.K."/>
        </authorList>
    </citation>
    <scope>NUCLEOTIDE SEQUENCE [LARGE SCALE GENOMIC DNA]</scope>
    <source>
        <strain evidence="2">DF5081</strain>
    </source>
</reference>
<name>A0A8R1EAG0_CAEJA</name>
<dbReference type="EnsemblMetazoa" id="CJA26660.1">
    <property type="protein sequence ID" value="CJA26660.1"/>
    <property type="gene ID" value="WBGene00182232"/>
</dbReference>
<evidence type="ECO:0000313" key="1">
    <source>
        <dbReference type="EnsemblMetazoa" id="CJA26660.1"/>
    </source>
</evidence>
<protein>
    <submittedName>
        <fullName evidence="1">Uncharacterized protein</fullName>
    </submittedName>
</protein>
<accession>A0A8R1EAG0</accession>
<proteinExistence type="predicted"/>
<organism evidence="1 2">
    <name type="scientific">Caenorhabditis japonica</name>
    <dbReference type="NCBI Taxonomy" id="281687"/>
    <lineage>
        <taxon>Eukaryota</taxon>
        <taxon>Metazoa</taxon>
        <taxon>Ecdysozoa</taxon>
        <taxon>Nematoda</taxon>
        <taxon>Chromadorea</taxon>
        <taxon>Rhabditida</taxon>
        <taxon>Rhabditina</taxon>
        <taxon>Rhabditomorpha</taxon>
        <taxon>Rhabditoidea</taxon>
        <taxon>Rhabditidae</taxon>
        <taxon>Peloderinae</taxon>
        <taxon>Caenorhabditis</taxon>
    </lineage>
</organism>
<keyword evidence="2" id="KW-1185">Reference proteome</keyword>
<dbReference type="Proteomes" id="UP000005237">
    <property type="component" value="Unassembled WGS sequence"/>
</dbReference>
<reference evidence="1" key="2">
    <citation type="submission" date="2022-06" db="UniProtKB">
        <authorList>
            <consortium name="EnsemblMetazoa"/>
        </authorList>
    </citation>
    <scope>IDENTIFICATION</scope>
    <source>
        <strain evidence="1">DF5081</strain>
    </source>
</reference>
<evidence type="ECO:0000313" key="2">
    <source>
        <dbReference type="Proteomes" id="UP000005237"/>
    </source>
</evidence>